<comment type="caution">
    <text evidence="2">The sequence shown here is derived from an EMBL/GenBank/DDBJ whole genome shotgun (WGS) entry which is preliminary data.</text>
</comment>
<gene>
    <name evidence="2" type="ORF">CAMP_LOCUS17024</name>
</gene>
<organism evidence="2 3">
    <name type="scientific">Caenorhabditis angaria</name>
    <dbReference type="NCBI Taxonomy" id="860376"/>
    <lineage>
        <taxon>Eukaryota</taxon>
        <taxon>Metazoa</taxon>
        <taxon>Ecdysozoa</taxon>
        <taxon>Nematoda</taxon>
        <taxon>Chromadorea</taxon>
        <taxon>Rhabditida</taxon>
        <taxon>Rhabditina</taxon>
        <taxon>Rhabditomorpha</taxon>
        <taxon>Rhabditoidea</taxon>
        <taxon>Rhabditidae</taxon>
        <taxon>Peloderinae</taxon>
        <taxon>Caenorhabditis</taxon>
    </lineage>
</organism>
<feature type="transmembrane region" description="Helical" evidence="1">
    <location>
        <begin position="112"/>
        <end position="133"/>
    </location>
</feature>
<dbReference type="AlphaFoldDB" id="A0A9P1J0F8"/>
<name>A0A9P1J0F8_9PELO</name>
<protein>
    <submittedName>
        <fullName evidence="2">Uncharacterized protein</fullName>
    </submittedName>
</protein>
<accession>A0A9P1J0F8</accession>
<dbReference type="EMBL" id="CANHGI010000006">
    <property type="protein sequence ID" value="CAI5454387.1"/>
    <property type="molecule type" value="Genomic_DNA"/>
</dbReference>
<keyword evidence="1" id="KW-0812">Transmembrane</keyword>
<proteinExistence type="predicted"/>
<keyword evidence="1" id="KW-1133">Transmembrane helix</keyword>
<dbReference type="Proteomes" id="UP001152747">
    <property type="component" value="Unassembled WGS sequence"/>
</dbReference>
<evidence type="ECO:0000256" key="1">
    <source>
        <dbReference type="SAM" id="Phobius"/>
    </source>
</evidence>
<evidence type="ECO:0000313" key="3">
    <source>
        <dbReference type="Proteomes" id="UP001152747"/>
    </source>
</evidence>
<keyword evidence="3" id="KW-1185">Reference proteome</keyword>
<sequence length="136" mass="16114">MMVTSRIFVTMDKEVFENTLEALEKLKQNTQCIPHWSFHFIINPNVLELESMERKLKNVVSKIYGTSVKYKRCLERCTRNYVFCVVDHQYDFSGSNYVSVNDRDHPPTMKEMIIACFLTAIMLIFIHFSRQIIYDS</sequence>
<evidence type="ECO:0000313" key="2">
    <source>
        <dbReference type="EMBL" id="CAI5454387.1"/>
    </source>
</evidence>
<keyword evidence="1" id="KW-0472">Membrane</keyword>
<reference evidence="2" key="1">
    <citation type="submission" date="2022-11" db="EMBL/GenBank/DDBJ databases">
        <authorList>
            <person name="Kikuchi T."/>
        </authorList>
    </citation>
    <scope>NUCLEOTIDE SEQUENCE</scope>
    <source>
        <strain evidence="2">PS1010</strain>
    </source>
</reference>